<keyword evidence="3" id="KW-1185">Reference proteome</keyword>
<dbReference type="STRING" id="754476.Q7A_2965"/>
<dbReference type="InterPro" id="IPR007497">
    <property type="entry name" value="SIMPL/DUF541"/>
</dbReference>
<feature type="chain" id="PRO_5003654188" evidence="1">
    <location>
        <begin position="19"/>
        <end position="236"/>
    </location>
</feature>
<dbReference type="Gene3D" id="3.30.110.170">
    <property type="entry name" value="Protein of unknown function (DUF541), domain 1"/>
    <property type="match status" value="1"/>
</dbReference>
<dbReference type="RefSeq" id="WP_014708101.1">
    <property type="nucleotide sequence ID" value="NC_017857.3"/>
</dbReference>
<dbReference type="Gene3D" id="3.30.70.2970">
    <property type="entry name" value="Protein of unknown function (DUF541), domain 2"/>
    <property type="match status" value="1"/>
</dbReference>
<feature type="signal peptide" evidence="1">
    <location>
        <begin position="1"/>
        <end position="18"/>
    </location>
</feature>
<reference evidence="2 3" key="2">
    <citation type="journal article" date="2013" name="Int. J. Syst. Evol. Microbiol.">
        <title>Methylophaga nitratireducenticrescens sp. nov. and Methylophaga frappieri sp. nov., isolated from the biofilm of the methanol-fed denitrification system treating the seawater at the Montreal Biodome.</title>
        <authorList>
            <person name="Villeneuve C."/>
            <person name="Martineau C."/>
            <person name="Mauffrey F."/>
            <person name="Villemur R."/>
        </authorList>
    </citation>
    <scope>NUCLEOTIDE SEQUENCE [LARGE SCALE GENOMIC DNA]</scope>
    <source>
        <strain evidence="2 3">JAM1</strain>
    </source>
</reference>
<evidence type="ECO:0000256" key="1">
    <source>
        <dbReference type="SAM" id="SignalP"/>
    </source>
</evidence>
<dbReference type="EMBL" id="CP003390">
    <property type="protein sequence ID" value="AFI85740.1"/>
    <property type="molecule type" value="Genomic_DNA"/>
</dbReference>
<keyword evidence="1" id="KW-0732">Signal</keyword>
<dbReference type="eggNOG" id="COG3471">
    <property type="taxonomic scope" value="Bacteria"/>
</dbReference>
<name>I1XMX1_METNJ</name>
<dbReference type="InterPro" id="IPR052022">
    <property type="entry name" value="26kDa_periplasmic_antigen"/>
</dbReference>
<dbReference type="AlphaFoldDB" id="I1XMX1"/>
<dbReference type="Proteomes" id="UP000009144">
    <property type="component" value="Chromosome"/>
</dbReference>
<dbReference type="KEGG" id="mej:Q7A_2965"/>
<gene>
    <name evidence="2" type="ordered locus">Q7A_2965</name>
</gene>
<accession>I1XMX1</accession>
<dbReference type="PANTHER" id="PTHR34387">
    <property type="entry name" value="SLR1258 PROTEIN"/>
    <property type="match status" value="1"/>
</dbReference>
<reference evidence="2 3" key="1">
    <citation type="journal article" date="2012" name="J. Bacteriol.">
        <title>Complete genome sequences of Methylophaga sp. strain JAM1 and Methylophaga sp. strain JAM7.</title>
        <authorList>
            <person name="Villeneuve C."/>
            <person name="Martineau C."/>
            <person name="Mauffrey F."/>
            <person name="Villemur R."/>
        </authorList>
    </citation>
    <scope>NUCLEOTIDE SEQUENCE [LARGE SCALE GENOMIC DNA]</scope>
    <source>
        <strain evidence="2 3">JAM1</strain>
    </source>
</reference>
<organism evidence="2 3">
    <name type="scientific">Methylophaga nitratireducenticrescens</name>
    <dbReference type="NCBI Taxonomy" id="754476"/>
    <lineage>
        <taxon>Bacteria</taxon>
        <taxon>Pseudomonadati</taxon>
        <taxon>Pseudomonadota</taxon>
        <taxon>Gammaproteobacteria</taxon>
        <taxon>Thiotrichales</taxon>
        <taxon>Piscirickettsiaceae</taxon>
        <taxon>Methylophaga</taxon>
    </lineage>
</organism>
<protein>
    <submittedName>
        <fullName evidence="2">Periplasmic/secreted protein</fullName>
    </submittedName>
</protein>
<dbReference type="PANTHER" id="PTHR34387:SF1">
    <property type="entry name" value="PERIPLASMIC IMMUNOGENIC PROTEIN"/>
    <property type="match status" value="1"/>
</dbReference>
<dbReference type="OrthoDB" id="7062395at2"/>
<evidence type="ECO:0000313" key="3">
    <source>
        <dbReference type="Proteomes" id="UP000009144"/>
    </source>
</evidence>
<dbReference type="GO" id="GO:0006974">
    <property type="term" value="P:DNA damage response"/>
    <property type="evidence" value="ECO:0007669"/>
    <property type="project" value="TreeGrafter"/>
</dbReference>
<sequence length="236" mass="26134">MKNTFFIVVMLFYSASAAAETELNFNLINLNATAAIEVANDKVSSVIQVMLNGTDPAKLGQQVNQRSNQLLAKIKDFDAVKSQTIGYQTRPMYKDSQIVSWQVSQQIRLHSHDFNQMSELLGEIQSLGTVQSMEFSLSDELIESTQNELMKQAISKFRNKASLIQQQFDEPGYRLVNMSVNTSGYAPVHRMESSMMMSADMSSKSAPVALEAGSNKVSVDVNGQIQLISDTTTLTD</sequence>
<dbReference type="Pfam" id="PF04402">
    <property type="entry name" value="SIMPL"/>
    <property type="match status" value="1"/>
</dbReference>
<dbReference type="HOGENOM" id="CLU_086898_1_0_6"/>
<proteinExistence type="predicted"/>
<dbReference type="PATRIC" id="fig|754476.3.peg.2911"/>
<evidence type="ECO:0000313" key="2">
    <source>
        <dbReference type="EMBL" id="AFI85740.1"/>
    </source>
</evidence>